<dbReference type="Gene3D" id="1.20.5.1930">
    <property type="match status" value="1"/>
</dbReference>
<dbReference type="Gene3D" id="3.30.450.40">
    <property type="match status" value="2"/>
</dbReference>
<dbReference type="GO" id="GO:0046983">
    <property type="term" value="F:protein dimerization activity"/>
    <property type="evidence" value="ECO:0007669"/>
    <property type="project" value="InterPro"/>
</dbReference>
<evidence type="ECO:0000256" key="3">
    <source>
        <dbReference type="ARBA" id="ARBA00023012"/>
    </source>
</evidence>
<dbReference type="GO" id="GO:0016020">
    <property type="term" value="C:membrane"/>
    <property type="evidence" value="ECO:0007669"/>
    <property type="project" value="InterPro"/>
</dbReference>
<dbReference type="Pfam" id="PF13185">
    <property type="entry name" value="GAF_2"/>
    <property type="match status" value="1"/>
</dbReference>
<dbReference type="PANTHER" id="PTHR24421">
    <property type="entry name" value="NITRATE/NITRITE SENSOR PROTEIN NARX-RELATED"/>
    <property type="match status" value="1"/>
</dbReference>
<dbReference type="SUPFAM" id="SSF55781">
    <property type="entry name" value="GAF domain-like"/>
    <property type="match status" value="2"/>
</dbReference>
<dbReference type="InterPro" id="IPR003018">
    <property type="entry name" value="GAF"/>
</dbReference>
<dbReference type="PANTHER" id="PTHR24421:SF56">
    <property type="entry name" value="OXYGEN SENSOR HISTIDINE KINASE RESPONSE REGULATOR DOST"/>
    <property type="match status" value="1"/>
</dbReference>
<keyword evidence="2 6" id="KW-0418">Kinase</keyword>
<dbReference type="Pfam" id="PF07730">
    <property type="entry name" value="HisKA_3"/>
    <property type="match status" value="1"/>
</dbReference>
<reference evidence="6 7" key="1">
    <citation type="submission" date="2011-05" db="EMBL/GenBank/DDBJ databases">
        <title>Whole genome sequence of Microlunatus phosphovorus NM-1.</title>
        <authorList>
            <person name="Hosoyama A."/>
            <person name="Sasaki K."/>
            <person name="Harada T."/>
            <person name="Igarashi R."/>
            <person name="Kawakoshi A."/>
            <person name="Sasagawa M."/>
            <person name="Fukada J."/>
            <person name="Nakamura S."/>
            <person name="Katano Y."/>
            <person name="Hanada S."/>
            <person name="Kamagata Y."/>
            <person name="Nakamura N."/>
            <person name="Yamazaki S."/>
            <person name="Fujita N."/>
        </authorList>
    </citation>
    <scope>NUCLEOTIDE SEQUENCE [LARGE SCALE GENOMIC DNA]</scope>
    <source>
        <strain evidence="7">ATCC 700054 / DSM 10555 / JCM 9379 / NBRC 101784 / NCIMB 13414 / VKM Ac-1990 / NM-1</strain>
    </source>
</reference>
<evidence type="ECO:0000256" key="4">
    <source>
        <dbReference type="SAM" id="MobiDB-lite"/>
    </source>
</evidence>
<keyword evidence="3" id="KW-0902">Two-component regulatory system</keyword>
<dbReference type="eggNOG" id="COG2203">
    <property type="taxonomic scope" value="Bacteria"/>
</dbReference>
<dbReference type="OrthoDB" id="5241249at2"/>
<keyword evidence="7" id="KW-1185">Reference proteome</keyword>
<dbReference type="RefSeq" id="WP_013862878.1">
    <property type="nucleotide sequence ID" value="NC_015635.1"/>
</dbReference>
<dbReference type="KEGG" id="mph:MLP_19920"/>
<protein>
    <submittedName>
        <fullName evidence="6">Putative two-component system histidine kinase</fullName>
    </submittedName>
</protein>
<proteinExistence type="predicted"/>
<feature type="domain" description="GAF" evidence="5">
    <location>
        <begin position="50"/>
        <end position="197"/>
    </location>
</feature>
<dbReference type="InterPro" id="IPR011712">
    <property type="entry name" value="Sig_transdc_His_kin_sub3_dim/P"/>
</dbReference>
<dbReference type="EMBL" id="AP012204">
    <property type="protein sequence ID" value="BAK35006.1"/>
    <property type="molecule type" value="Genomic_DNA"/>
</dbReference>
<evidence type="ECO:0000313" key="7">
    <source>
        <dbReference type="Proteomes" id="UP000007947"/>
    </source>
</evidence>
<dbReference type="GO" id="GO:0000155">
    <property type="term" value="F:phosphorelay sensor kinase activity"/>
    <property type="evidence" value="ECO:0007669"/>
    <property type="project" value="InterPro"/>
</dbReference>
<dbReference type="HOGENOM" id="CLU_034370_1_0_11"/>
<sequence length="564" mass="60440">MPGQQPADGSGSGGPSLVEDMPRPAEDGLLAEDRLRSLVELNRSIVAELSLAGVLRRIVDAARAIAQAQYAALGVIGADGGLEQFVHVGMDDETVAAIGRLPEGKGVLGALITDPRPVRVASIADHPRSSGFPAAHPPMASFLGVPIQSRGEIFGNLYLTNRLGAAEFSAEDEELVVTIAATAGVAIENARLYEESRRQQEWLRAWAEVTRDLLQGTATTTQNLTRIADVVRRLTSADVVSVVFRGADPDVLTVQVSRGEEAPGLLGMTYPVAGSLVGEAFAEGRALRLEPGRGDYYIHLQEAFDVGPVLACPLFRDGQTQAAVVVGRRLGSPAFTDIDLQVAEAFANQAAVVLELADRRESQRRLEVLEDRARIARDLHDHTIQRLWAAGLTVQAGAVRAGDPAVRESLQSAVESLDATIRQIRTTIFELQDSRAESASPRSLLIKVVAEVEPVLGFAPDLVFIGPLDTLVQAEVLGDAEAVLREGLTSIAKHTDADRVSVTVEVSVRHMVIQIVDNGSVSPTEIRDNGLAYLERRARRRGGALTFSHDEDGSTLRWSATLDA</sequence>
<evidence type="ECO:0000259" key="5">
    <source>
        <dbReference type="SMART" id="SM00065"/>
    </source>
</evidence>
<dbReference type="Proteomes" id="UP000007947">
    <property type="component" value="Chromosome"/>
</dbReference>
<dbReference type="InterPro" id="IPR029016">
    <property type="entry name" value="GAF-like_dom_sf"/>
</dbReference>
<dbReference type="eggNOG" id="COG4585">
    <property type="taxonomic scope" value="Bacteria"/>
</dbReference>
<dbReference type="SMART" id="SM00065">
    <property type="entry name" value="GAF"/>
    <property type="match status" value="2"/>
</dbReference>
<dbReference type="STRING" id="1032480.MLP_19920"/>
<dbReference type="Gene3D" id="3.30.565.10">
    <property type="entry name" value="Histidine kinase-like ATPase, C-terminal domain"/>
    <property type="match status" value="1"/>
</dbReference>
<organism evidence="6 7">
    <name type="scientific">Microlunatus phosphovorus (strain ATCC 700054 / DSM 10555 / JCM 9379 / NBRC 101784 / NCIMB 13414 / VKM Ac-1990 / NM-1)</name>
    <dbReference type="NCBI Taxonomy" id="1032480"/>
    <lineage>
        <taxon>Bacteria</taxon>
        <taxon>Bacillati</taxon>
        <taxon>Actinomycetota</taxon>
        <taxon>Actinomycetes</taxon>
        <taxon>Propionibacteriales</taxon>
        <taxon>Propionibacteriaceae</taxon>
        <taxon>Microlunatus</taxon>
    </lineage>
</organism>
<dbReference type="InterPro" id="IPR050482">
    <property type="entry name" value="Sensor_HK_TwoCompSys"/>
</dbReference>
<gene>
    <name evidence="6" type="ordered locus">MLP_19920</name>
</gene>
<name>F5XTD4_MICPN</name>
<evidence type="ECO:0000256" key="1">
    <source>
        <dbReference type="ARBA" id="ARBA00022679"/>
    </source>
</evidence>
<feature type="domain" description="GAF" evidence="5">
    <location>
        <begin position="219"/>
        <end position="364"/>
    </location>
</feature>
<feature type="region of interest" description="Disordered" evidence="4">
    <location>
        <begin position="1"/>
        <end position="23"/>
    </location>
</feature>
<dbReference type="Pfam" id="PF01590">
    <property type="entry name" value="GAF"/>
    <property type="match status" value="1"/>
</dbReference>
<evidence type="ECO:0000256" key="2">
    <source>
        <dbReference type="ARBA" id="ARBA00022777"/>
    </source>
</evidence>
<dbReference type="InterPro" id="IPR036890">
    <property type="entry name" value="HATPase_C_sf"/>
</dbReference>
<accession>F5XTD4</accession>
<dbReference type="AlphaFoldDB" id="F5XTD4"/>
<evidence type="ECO:0000313" key="6">
    <source>
        <dbReference type="EMBL" id="BAK35006.1"/>
    </source>
</evidence>
<keyword evidence="1" id="KW-0808">Transferase</keyword>